<dbReference type="InterPro" id="IPR050490">
    <property type="entry name" value="Bact_solute-bd_prot1"/>
</dbReference>
<feature type="chain" id="PRO_5038754837" evidence="6">
    <location>
        <begin position="27"/>
        <end position="518"/>
    </location>
</feature>
<evidence type="ECO:0000256" key="2">
    <source>
        <dbReference type="ARBA" id="ARBA00022729"/>
    </source>
</evidence>
<evidence type="ECO:0000256" key="3">
    <source>
        <dbReference type="ARBA" id="ARBA00023136"/>
    </source>
</evidence>
<evidence type="ECO:0000256" key="1">
    <source>
        <dbReference type="ARBA" id="ARBA00022475"/>
    </source>
</evidence>
<organism evidence="7 8">
    <name type="scientific">Qingrenia yutianensis</name>
    <dbReference type="NCBI Taxonomy" id="2763676"/>
    <lineage>
        <taxon>Bacteria</taxon>
        <taxon>Bacillati</taxon>
        <taxon>Bacillota</taxon>
        <taxon>Clostridia</taxon>
        <taxon>Eubacteriales</taxon>
        <taxon>Oscillospiraceae</taxon>
        <taxon>Qingrenia</taxon>
    </lineage>
</organism>
<dbReference type="PANTHER" id="PTHR43649:SF33">
    <property type="entry name" value="POLYGALACTURONAN_RHAMNOGALACTURONAN-BINDING PROTEIN YTCQ"/>
    <property type="match status" value="1"/>
</dbReference>
<evidence type="ECO:0000256" key="4">
    <source>
        <dbReference type="ARBA" id="ARBA00023139"/>
    </source>
</evidence>
<proteinExistence type="predicted"/>
<name>A0A926IMU2_9FIRM</name>
<accession>A0A926IMU2</accession>
<dbReference type="RefSeq" id="WP_262431889.1">
    <property type="nucleotide sequence ID" value="NZ_JACRTE010000005.1"/>
</dbReference>
<feature type="signal peptide" evidence="6">
    <location>
        <begin position="1"/>
        <end position="26"/>
    </location>
</feature>
<protein>
    <submittedName>
        <fullName evidence="7">Extracellular solute-binding protein</fullName>
    </submittedName>
</protein>
<dbReference type="SUPFAM" id="SSF53850">
    <property type="entry name" value="Periplasmic binding protein-like II"/>
    <property type="match status" value="1"/>
</dbReference>
<keyword evidence="4" id="KW-0564">Palmitate</keyword>
<dbReference type="PROSITE" id="PS51257">
    <property type="entry name" value="PROKAR_LIPOPROTEIN"/>
    <property type="match status" value="1"/>
</dbReference>
<keyword evidence="5" id="KW-0449">Lipoprotein</keyword>
<keyword evidence="3" id="KW-0472">Membrane</keyword>
<evidence type="ECO:0000256" key="6">
    <source>
        <dbReference type="SAM" id="SignalP"/>
    </source>
</evidence>
<evidence type="ECO:0000256" key="5">
    <source>
        <dbReference type="ARBA" id="ARBA00023288"/>
    </source>
</evidence>
<evidence type="ECO:0000313" key="7">
    <source>
        <dbReference type="EMBL" id="MBC8596412.1"/>
    </source>
</evidence>
<dbReference type="AlphaFoldDB" id="A0A926IMU2"/>
<dbReference type="InterPro" id="IPR006059">
    <property type="entry name" value="SBP"/>
</dbReference>
<dbReference type="Proteomes" id="UP000647416">
    <property type="component" value="Unassembled WGS sequence"/>
</dbReference>
<dbReference type="EMBL" id="JACRTE010000005">
    <property type="protein sequence ID" value="MBC8596412.1"/>
    <property type="molecule type" value="Genomic_DNA"/>
</dbReference>
<comment type="caution">
    <text evidence="7">The sequence shown here is derived from an EMBL/GenBank/DDBJ whole genome shotgun (WGS) entry which is preliminary data.</text>
</comment>
<evidence type="ECO:0000313" key="8">
    <source>
        <dbReference type="Proteomes" id="UP000647416"/>
    </source>
</evidence>
<dbReference type="Pfam" id="PF01547">
    <property type="entry name" value="SBP_bac_1"/>
    <property type="match status" value="1"/>
</dbReference>
<keyword evidence="1" id="KW-1003">Cell membrane</keyword>
<keyword evidence="8" id="KW-1185">Reference proteome</keyword>
<dbReference type="PANTHER" id="PTHR43649">
    <property type="entry name" value="ARABINOSE-BINDING PROTEIN-RELATED"/>
    <property type="match status" value="1"/>
</dbReference>
<keyword evidence="2 6" id="KW-0732">Signal</keyword>
<reference evidence="7" key="1">
    <citation type="submission" date="2020-08" db="EMBL/GenBank/DDBJ databases">
        <title>Genome public.</title>
        <authorList>
            <person name="Liu C."/>
            <person name="Sun Q."/>
        </authorList>
    </citation>
    <scope>NUCLEOTIDE SEQUENCE</scope>
    <source>
        <strain evidence="7">NSJ-50</strain>
    </source>
</reference>
<sequence length="518" mass="58133">MKKAKTKILRCVSGAAAGIMLISSLAGCGKNKQTGKEGGGEISCWMPLTSNMALYTSNYGETELAKELEKRTGVKVNYIHPPQGQESEKFSILVASTDLPDIIEYNWVTYPGGPAKAIKEGVITDIGKYRDKAVNLFKYLDANEEIYKMVTTDNKEVFSFPFIRGDKSLGYSTGLILRGDWLKELGLEIPRNIDEWETVLTAFKDKKGAKSPFSALTVDYFASGFDATSDYYAEDGKVKFGPLDPQFKEFIVKMRDWYKKGLIDQSFTTLDGKAKETNILNGFSGATSGSVGSGIGKWMAAAKTEGFSLEGAPFPTSDLSKPAKFGVYQIQVTPTARSFDAISTSCKDMDSAIKFLDYGYSDEGRMLYNFGIEGVSYKMENGYPKYTDLILKNPENKSMTVALSNYARSYDAGPFIQDVRYMEQYAALDEQKSALKTWSNTEAYEHTLPNLYVKTEELNEFAQLNNDIDTYFDEMMMKFIIGAEPLENYDKMIEQLHKRGIDRLLEMRQSAYDRYLNK</sequence>
<dbReference type="Gene3D" id="3.40.190.10">
    <property type="entry name" value="Periplasmic binding protein-like II"/>
    <property type="match status" value="2"/>
</dbReference>
<gene>
    <name evidence="7" type="ORF">H8706_05975</name>
</gene>